<dbReference type="Proteomes" id="UP001166251">
    <property type="component" value="Unassembled WGS sequence"/>
</dbReference>
<dbReference type="Pfam" id="PF08546">
    <property type="entry name" value="ApbA_C"/>
    <property type="match status" value="1"/>
</dbReference>
<protein>
    <recommendedName>
        <fullName evidence="4 10">2-dehydropantoate 2-reductase</fullName>
        <ecNumber evidence="3 10">1.1.1.169</ecNumber>
    </recommendedName>
    <alternativeName>
        <fullName evidence="8 10">Ketopantoate reductase</fullName>
    </alternativeName>
</protein>
<feature type="domain" description="Ketopantoate reductase N-terminal" evidence="11">
    <location>
        <begin position="3"/>
        <end position="145"/>
    </location>
</feature>
<dbReference type="InterPro" id="IPR036291">
    <property type="entry name" value="NAD(P)-bd_dom_sf"/>
</dbReference>
<proteinExistence type="inferred from homology"/>
<evidence type="ECO:0000256" key="4">
    <source>
        <dbReference type="ARBA" id="ARBA00019465"/>
    </source>
</evidence>
<evidence type="ECO:0000256" key="8">
    <source>
        <dbReference type="ARBA" id="ARBA00032024"/>
    </source>
</evidence>
<dbReference type="InterPro" id="IPR003710">
    <property type="entry name" value="ApbA"/>
</dbReference>
<accession>A0ABS7EIT5</accession>
<dbReference type="SUPFAM" id="SSF51735">
    <property type="entry name" value="NAD(P)-binding Rossmann-fold domains"/>
    <property type="match status" value="1"/>
</dbReference>
<comment type="caution">
    <text evidence="13">The sequence shown here is derived from an EMBL/GenBank/DDBJ whole genome shotgun (WGS) entry which is preliminary data.</text>
</comment>
<dbReference type="Gene3D" id="3.40.50.720">
    <property type="entry name" value="NAD(P)-binding Rossmann-like Domain"/>
    <property type="match status" value="1"/>
</dbReference>
<evidence type="ECO:0000313" key="14">
    <source>
        <dbReference type="Proteomes" id="UP001166251"/>
    </source>
</evidence>
<dbReference type="InterPro" id="IPR013328">
    <property type="entry name" value="6PGD_dom2"/>
</dbReference>
<evidence type="ECO:0000256" key="10">
    <source>
        <dbReference type="RuleBase" id="RU362068"/>
    </source>
</evidence>
<evidence type="ECO:0000256" key="7">
    <source>
        <dbReference type="ARBA" id="ARBA00023002"/>
    </source>
</evidence>
<reference evidence="13" key="1">
    <citation type="submission" date="2021-07" db="EMBL/GenBank/DDBJ databases">
        <title>Neiella marina sp. nov., isolated from the intestinal content of sea cucumber Apostichopus japonicus.</title>
        <authorList>
            <person name="Bai X."/>
        </authorList>
    </citation>
    <scope>NUCLEOTIDE SEQUENCE</scope>
    <source>
        <strain evidence="13">126</strain>
    </source>
</reference>
<evidence type="ECO:0000256" key="1">
    <source>
        <dbReference type="ARBA" id="ARBA00004994"/>
    </source>
</evidence>
<dbReference type="EMBL" id="JAHZSS010000014">
    <property type="protein sequence ID" value="MBW8191798.1"/>
    <property type="molecule type" value="Genomic_DNA"/>
</dbReference>
<dbReference type="PANTHER" id="PTHR43765">
    <property type="entry name" value="2-DEHYDROPANTOATE 2-REDUCTASE-RELATED"/>
    <property type="match status" value="1"/>
</dbReference>
<dbReference type="Pfam" id="PF02558">
    <property type="entry name" value="ApbA"/>
    <property type="match status" value="1"/>
</dbReference>
<evidence type="ECO:0000256" key="2">
    <source>
        <dbReference type="ARBA" id="ARBA00007870"/>
    </source>
</evidence>
<evidence type="ECO:0000256" key="6">
    <source>
        <dbReference type="ARBA" id="ARBA00022857"/>
    </source>
</evidence>
<sequence>MNILVCGAGAIGQLYGGYLALAGHQVGLLNSTGLMRSQAFQLEQLDGSQQRWQCTQLTTPADVILVTTKAYQVIPAVKQLLQQRRLNSPCILVLLHNGMGPAEQILPLLPAHCQLILASSRHGALRTAANNVKHTGIGQTDMGAAATNDDHLKALTQLFSSMPGDTFWHQNIWQPLWQKLLINAVINPLTARDQVANGNLLAPHYAAEISQLCSEGAAVARAAGITMQDDQLVEQVRQVAQATAANRSSMLQDVLHQRPTEIDYISGYLVQQAQTFKLPSAGHQALLTQIHQLAPSNG</sequence>
<dbReference type="InterPro" id="IPR008927">
    <property type="entry name" value="6-PGluconate_DH-like_C_sf"/>
</dbReference>
<dbReference type="InterPro" id="IPR013752">
    <property type="entry name" value="KPA_reductase"/>
</dbReference>
<dbReference type="Gene3D" id="1.10.1040.10">
    <property type="entry name" value="N-(1-d-carboxylethyl)-l-norvaline Dehydrogenase, domain 2"/>
    <property type="match status" value="1"/>
</dbReference>
<comment type="pathway">
    <text evidence="1 10">Cofactor biosynthesis; (R)-pantothenate biosynthesis; (R)-pantoate from 3-methyl-2-oxobutanoate: step 2/2.</text>
</comment>
<dbReference type="RefSeq" id="WP_220104474.1">
    <property type="nucleotide sequence ID" value="NZ_JAHZSS010000014.1"/>
</dbReference>
<gene>
    <name evidence="13" type="ORF">K0504_12195</name>
</gene>
<keyword evidence="7 10" id="KW-0560">Oxidoreductase</keyword>
<evidence type="ECO:0000256" key="3">
    <source>
        <dbReference type="ARBA" id="ARBA00013014"/>
    </source>
</evidence>
<organism evidence="13 14">
    <name type="scientific">Neiella holothuriorum</name>
    <dbReference type="NCBI Taxonomy" id="2870530"/>
    <lineage>
        <taxon>Bacteria</taxon>
        <taxon>Pseudomonadati</taxon>
        <taxon>Pseudomonadota</taxon>
        <taxon>Gammaproteobacteria</taxon>
        <taxon>Alteromonadales</taxon>
        <taxon>Echinimonadaceae</taxon>
        <taxon>Neiella</taxon>
    </lineage>
</organism>
<dbReference type="InterPro" id="IPR050838">
    <property type="entry name" value="Ketopantoate_reductase"/>
</dbReference>
<feature type="domain" description="Ketopantoate reductase C-terminal" evidence="12">
    <location>
        <begin position="171"/>
        <end position="293"/>
    </location>
</feature>
<comment type="catalytic activity">
    <reaction evidence="9 10">
        <text>(R)-pantoate + NADP(+) = 2-dehydropantoate + NADPH + H(+)</text>
        <dbReference type="Rhea" id="RHEA:16233"/>
        <dbReference type="ChEBI" id="CHEBI:11561"/>
        <dbReference type="ChEBI" id="CHEBI:15378"/>
        <dbReference type="ChEBI" id="CHEBI:15980"/>
        <dbReference type="ChEBI" id="CHEBI:57783"/>
        <dbReference type="ChEBI" id="CHEBI:58349"/>
        <dbReference type="EC" id="1.1.1.169"/>
    </reaction>
</comment>
<dbReference type="NCBIfam" id="TIGR00745">
    <property type="entry name" value="apbA_panE"/>
    <property type="match status" value="1"/>
</dbReference>
<keyword evidence="6 10" id="KW-0521">NADP</keyword>
<dbReference type="InterPro" id="IPR013332">
    <property type="entry name" value="KPR_N"/>
</dbReference>
<name>A0ABS7EIT5_9GAMM</name>
<evidence type="ECO:0000259" key="11">
    <source>
        <dbReference type="Pfam" id="PF02558"/>
    </source>
</evidence>
<dbReference type="SUPFAM" id="SSF48179">
    <property type="entry name" value="6-phosphogluconate dehydrogenase C-terminal domain-like"/>
    <property type="match status" value="1"/>
</dbReference>
<evidence type="ECO:0000256" key="5">
    <source>
        <dbReference type="ARBA" id="ARBA00022655"/>
    </source>
</evidence>
<keyword evidence="5 10" id="KW-0566">Pantothenate biosynthesis</keyword>
<evidence type="ECO:0000313" key="13">
    <source>
        <dbReference type="EMBL" id="MBW8191798.1"/>
    </source>
</evidence>
<keyword evidence="14" id="KW-1185">Reference proteome</keyword>
<comment type="function">
    <text evidence="10">Catalyzes the NADPH-dependent reduction of ketopantoate into pantoic acid.</text>
</comment>
<dbReference type="PANTHER" id="PTHR43765:SF2">
    <property type="entry name" value="2-DEHYDROPANTOATE 2-REDUCTASE"/>
    <property type="match status" value="1"/>
</dbReference>
<comment type="similarity">
    <text evidence="2 10">Belongs to the ketopantoate reductase family.</text>
</comment>
<dbReference type="EC" id="1.1.1.169" evidence="3 10"/>
<evidence type="ECO:0000259" key="12">
    <source>
        <dbReference type="Pfam" id="PF08546"/>
    </source>
</evidence>
<evidence type="ECO:0000256" key="9">
    <source>
        <dbReference type="ARBA" id="ARBA00048793"/>
    </source>
</evidence>